<keyword evidence="2" id="KW-1185">Reference proteome</keyword>
<evidence type="ECO:0000313" key="2">
    <source>
        <dbReference type="Proteomes" id="UP001228044"/>
    </source>
</evidence>
<comment type="caution">
    <text evidence="1">The sequence shown here is derived from an EMBL/GenBank/DDBJ whole genome shotgun (WGS) entry which is preliminary data.</text>
</comment>
<dbReference type="InterPro" id="IPR021549">
    <property type="entry name" value="DUF2894"/>
</dbReference>
<sequence>MSTIEDPLAWAAAQQLDPVRQRMLLALARRAAAQPPGPMRDKLLAKLLQRAASRTAAKPVERVAARANPLAALRSLLDDSGQGLRQLRLHQGTWRQLRVARRLAELSAPVPLHLGPLNSQVLATRALQQLQSLAPDYLHRFLAQMDAIAALTPVNANTDIERAARAPGKKAAVRRK</sequence>
<gene>
    <name evidence="1" type="ORF">QWJ38_08695</name>
</gene>
<reference evidence="1 2" key="1">
    <citation type="submission" date="2023-06" db="EMBL/GenBank/DDBJ databases">
        <title>Pelomonas sp. PFR6 16S ribosomal RNA gene Genome sequencing and assembly.</title>
        <authorList>
            <person name="Woo H."/>
        </authorList>
    </citation>
    <scope>NUCLEOTIDE SEQUENCE [LARGE SCALE GENOMIC DNA]</scope>
    <source>
        <strain evidence="1 2">PFR6</strain>
    </source>
</reference>
<name>A0ABT8DPR8_9BURK</name>
<dbReference type="EMBL" id="JAUHHC010000002">
    <property type="protein sequence ID" value="MDN3920352.1"/>
    <property type="molecule type" value="Genomic_DNA"/>
</dbReference>
<protein>
    <submittedName>
        <fullName evidence="1">DUF2894 domain-containing protein</fullName>
    </submittedName>
</protein>
<organism evidence="1 2">
    <name type="scientific">Roseateles violae</name>
    <dbReference type="NCBI Taxonomy" id="3058042"/>
    <lineage>
        <taxon>Bacteria</taxon>
        <taxon>Pseudomonadati</taxon>
        <taxon>Pseudomonadota</taxon>
        <taxon>Betaproteobacteria</taxon>
        <taxon>Burkholderiales</taxon>
        <taxon>Sphaerotilaceae</taxon>
        <taxon>Roseateles</taxon>
    </lineage>
</organism>
<dbReference type="RefSeq" id="WP_290358656.1">
    <property type="nucleotide sequence ID" value="NZ_JAUHHC010000002.1"/>
</dbReference>
<proteinExistence type="predicted"/>
<evidence type="ECO:0000313" key="1">
    <source>
        <dbReference type="EMBL" id="MDN3920352.1"/>
    </source>
</evidence>
<dbReference type="Proteomes" id="UP001228044">
    <property type="component" value="Unassembled WGS sequence"/>
</dbReference>
<accession>A0ABT8DPR8</accession>
<dbReference type="Pfam" id="PF11445">
    <property type="entry name" value="DUF2894"/>
    <property type="match status" value="1"/>
</dbReference>